<evidence type="ECO:0000256" key="1">
    <source>
        <dbReference type="ARBA" id="ARBA00022786"/>
    </source>
</evidence>
<dbReference type="AlphaFoldDB" id="A0AAD5SAG1"/>
<sequence length="321" mass="34591">MAATSRSPAMKRLMKELAELQSDPSPEFTAAPLEDNLFEWHFTIRGPAEGGFQGGRYHGRIVFPADYPFKPPDFYFLTQNGRFELNKKICLSITGYHTETWRPAWGIRTALTAIISFFPTKGEGAIGSLDWTEEERKVCALKSRTWTCPSCGSRNEDALPDESVVASVKLEAEEGLGILVKAEGKAEDGKGREANDGKVDGGVAPATGDGDAPTTSPTSSSVPASQAPAEQPQSTPVPLPPPSTSSAASPVIAPPSSQPDLRQRATPSTSTAPIAPPQAAPALSAPQIARLREIQRQKRQIDIILLAIFLIIGYLLFWRIL</sequence>
<dbReference type="EMBL" id="JADGJD010000634">
    <property type="protein sequence ID" value="KAJ3049508.1"/>
    <property type="molecule type" value="Genomic_DNA"/>
</dbReference>
<dbReference type="InterPro" id="IPR000608">
    <property type="entry name" value="UBC"/>
</dbReference>
<dbReference type="InterPro" id="IPR050113">
    <property type="entry name" value="Ub_conjugating_enzyme"/>
</dbReference>
<evidence type="ECO:0000313" key="5">
    <source>
        <dbReference type="EMBL" id="KAJ3049508.1"/>
    </source>
</evidence>
<proteinExistence type="predicted"/>
<evidence type="ECO:0000313" key="6">
    <source>
        <dbReference type="Proteomes" id="UP001212841"/>
    </source>
</evidence>
<dbReference type="SMART" id="SM00212">
    <property type="entry name" value="UBCc"/>
    <property type="match status" value="1"/>
</dbReference>
<feature type="compositionally biased region" description="Basic and acidic residues" evidence="2">
    <location>
        <begin position="186"/>
        <end position="199"/>
    </location>
</feature>
<name>A0AAD5SAG1_9FUNG</name>
<dbReference type="PANTHER" id="PTHR24067">
    <property type="entry name" value="UBIQUITIN-CONJUGATING ENZYME E2"/>
    <property type="match status" value="1"/>
</dbReference>
<dbReference type="FunFam" id="3.10.110.10:FF:000086">
    <property type="entry name" value="Ubiquitin-conjugating enzyme E2 J1"/>
    <property type="match status" value="1"/>
</dbReference>
<dbReference type="Proteomes" id="UP001212841">
    <property type="component" value="Unassembled WGS sequence"/>
</dbReference>
<keyword evidence="6" id="KW-1185">Reference proteome</keyword>
<keyword evidence="3" id="KW-0812">Transmembrane</keyword>
<dbReference type="Gene3D" id="3.10.110.10">
    <property type="entry name" value="Ubiquitin Conjugating Enzyme"/>
    <property type="match status" value="1"/>
</dbReference>
<comment type="caution">
    <text evidence="5">The sequence shown here is derived from an EMBL/GenBank/DDBJ whole genome shotgun (WGS) entry which is preliminary data.</text>
</comment>
<reference evidence="5" key="1">
    <citation type="submission" date="2020-05" db="EMBL/GenBank/DDBJ databases">
        <title>Phylogenomic resolution of chytrid fungi.</title>
        <authorList>
            <person name="Stajich J.E."/>
            <person name="Amses K."/>
            <person name="Simmons R."/>
            <person name="Seto K."/>
            <person name="Myers J."/>
            <person name="Bonds A."/>
            <person name="Quandt C.A."/>
            <person name="Barry K."/>
            <person name="Liu P."/>
            <person name="Grigoriev I."/>
            <person name="Longcore J.E."/>
            <person name="James T.Y."/>
        </authorList>
    </citation>
    <scope>NUCLEOTIDE SEQUENCE</scope>
    <source>
        <strain evidence="5">JEL0318</strain>
    </source>
</reference>
<keyword evidence="3" id="KW-1133">Transmembrane helix</keyword>
<dbReference type="InterPro" id="IPR016135">
    <property type="entry name" value="UBQ-conjugating_enzyme/RWD"/>
</dbReference>
<dbReference type="PROSITE" id="PS50127">
    <property type="entry name" value="UBC_2"/>
    <property type="match status" value="1"/>
</dbReference>
<feature type="compositionally biased region" description="Low complexity" evidence="2">
    <location>
        <begin position="212"/>
        <end position="234"/>
    </location>
</feature>
<evidence type="ECO:0000259" key="4">
    <source>
        <dbReference type="PROSITE" id="PS50127"/>
    </source>
</evidence>
<protein>
    <submittedName>
        <fullName evidence="5">Ubiquitin-conjugating enzyme E2 J1</fullName>
    </submittedName>
</protein>
<evidence type="ECO:0000256" key="3">
    <source>
        <dbReference type="SAM" id="Phobius"/>
    </source>
</evidence>
<dbReference type="Pfam" id="PF00179">
    <property type="entry name" value="UQ_con"/>
    <property type="match status" value="1"/>
</dbReference>
<feature type="region of interest" description="Disordered" evidence="2">
    <location>
        <begin position="186"/>
        <end position="282"/>
    </location>
</feature>
<keyword evidence="3" id="KW-0472">Membrane</keyword>
<dbReference type="CDD" id="cd23799">
    <property type="entry name" value="UBCc_UBE2J"/>
    <property type="match status" value="1"/>
</dbReference>
<keyword evidence="1" id="KW-0833">Ubl conjugation pathway</keyword>
<gene>
    <name evidence="5" type="primary">UBE2J1</name>
    <name evidence="5" type="ORF">HK097_009507</name>
</gene>
<feature type="transmembrane region" description="Helical" evidence="3">
    <location>
        <begin position="301"/>
        <end position="320"/>
    </location>
</feature>
<accession>A0AAD5SAG1</accession>
<organism evidence="5 6">
    <name type="scientific">Rhizophlyctis rosea</name>
    <dbReference type="NCBI Taxonomy" id="64517"/>
    <lineage>
        <taxon>Eukaryota</taxon>
        <taxon>Fungi</taxon>
        <taxon>Fungi incertae sedis</taxon>
        <taxon>Chytridiomycota</taxon>
        <taxon>Chytridiomycota incertae sedis</taxon>
        <taxon>Chytridiomycetes</taxon>
        <taxon>Rhizophlyctidales</taxon>
        <taxon>Rhizophlyctidaceae</taxon>
        <taxon>Rhizophlyctis</taxon>
    </lineage>
</organism>
<dbReference type="SUPFAM" id="SSF54495">
    <property type="entry name" value="UBC-like"/>
    <property type="match status" value="1"/>
</dbReference>
<feature type="compositionally biased region" description="Low complexity" evidence="2">
    <location>
        <begin position="258"/>
        <end position="273"/>
    </location>
</feature>
<feature type="domain" description="UBC core" evidence="4">
    <location>
        <begin position="8"/>
        <end position="157"/>
    </location>
</feature>
<evidence type="ECO:0000256" key="2">
    <source>
        <dbReference type="SAM" id="MobiDB-lite"/>
    </source>
</evidence>